<sequence length="191" mass="20785">MTTPTSDEHPDAHDIIPRKNIRDAKGVQFVVSRLRGLGLSYLRGRCIVFKKLGKDQWSAPLFSSINSIGFGLTAGYDVIETIAIMGTEEVLEKFKKGGPRFHVDLDVIAGRNSPVAQSGTDIPLVPYTIAGGALIDFSFKGGAATMDKKRNEATYGRSVTPAQVLDGQVEPPAEFEELYELLNKLGHTHQA</sequence>
<dbReference type="PANTHER" id="PTHR15629">
    <property type="entry name" value="SH3YL1 PROTEIN"/>
    <property type="match status" value="1"/>
</dbReference>
<dbReference type="EMBL" id="JALJOR010000007">
    <property type="protein sequence ID" value="KAK9814359.1"/>
    <property type="molecule type" value="Genomic_DNA"/>
</dbReference>
<name>A0AAW1PXS0_9CHLO</name>
<gene>
    <name evidence="2" type="ORF">WJX72_004527</name>
</gene>
<comment type="caution">
    <text evidence="2">The sequence shown here is derived from an EMBL/GenBank/DDBJ whole genome shotgun (WGS) entry which is preliminary data.</text>
</comment>
<organism evidence="2 3">
    <name type="scientific">[Myrmecia] bisecta</name>
    <dbReference type="NCBI Taxonomy" id="41462"/>
    <lineage>
        <taxon>Eukaryota</taxon>
        <taxon>Viridiplantae</taxon>
        <taxon>Chlorophyta</taxon>
        <taxon>core chlorophytes</taxon>
        <taxon>Trebouxiophyceae</taxon>
        <taxon>Trebouxiales</taxon>
        <taxon>Trebouxiaceae</taxon>
        <taxon>Myrmecia</taxon>
    </lineage>
</organism>
<proteinExistence type="predicted"/>
<dbReference type="CDD" id="cd11524">
    <property type="entry name" value="SYLF"/>
    <property type="match status" value="1"/>
</dbReference>
<protein>
    <recommendedName>
        <fullName evidence="1">Ysc84 actin-binding domain-containing protein</fullName>
    </recommendedName>
</protein>
<dbReference type="PANTHER" id="PTHR15629:SF2">
    <property type="entry name" value="SH3 DOMAIN-CONTAINING YSC84-LIKE PROTEIN 1"/>
    <property type="match status" value="1"/>
</dbReference>
<dbReference type="InterPro" id="IPR007461">
    <property type="entry name" value="Ysc84_actin-binding"/>
</dbReference>
<reference evidence="2 3" key="1">
    <citation type="journal article" date="2024" name="Nat. Commun.">
        <title>Phylogenomics reveals the evolutionary origins of lichenization in chlorophyte algae.</title>
        <authorList>
            <person name="Puginier C."/>
            <person name="Libourel C."/>
            <person name="Otte J."/>
            <person name="Skaloud P."/>
            <person name="Haon M."/>
            <person name="Grisel S."/>
            <person name="Petersen M."/>
            <person name="Berrin J.G."/>
            <person name="Delaux P.M."/>
            <person name="Dal Grande F."/>
            <person name="Keller J."/>
        </authorList>
    </citation>
    <scope>NUCLEOTIDE SEQUENCE [LARGE SCALE GENOMIC DNA]</scope>
    <source>
        <strain evidence="2 3">SAG 2043</strain>
    </source>
</reference>
<evidence type="ECO:0000313" key="2">
    <source>
        <dbReference type="EMBL" id="KAK9814359.1"/>
    </source>
</evidence>
<dbReference type="Proteomes" id="UP001489004">
    <property type="component" value="Unassembled WGS sequence"/>
</dbReference>
<evidence type="ECO:0000259" key="1">
    <source>
        <dbReference type="Pfam" id="PF04366"/>
    </source>
</evidence>
<dbReference type="GO" id="GO:0035091">
    <property type="term" value="F:phosphatidylinositol binding"/>
    <property type="evidence" value="ECO:0007669"/>
    <property type="project" value="TreeGrafter"/>
</dbReference>
<feature type="domain" description="Ysc84 actin-binding" evidence="1">
    <location>
        <begin position="67"/>
        <end position="184"/>
    </location>
</feature>
<dbReference type="InterPro" id="IPR051702">
    <property type="entry name" value="SH3_domain_YSC84-like"/>
</dbReference>
<keyword evidence="3" id="KW-1185">Reference proteome</keyword>
<accession>A0AAW1PXS0</accession>
<dbReference type="Pfam" id="PF04366">
    <property type="entry name" value="Ysc84"/>
    <property type="match status" value="1"/>
</dbReference>
<evidence type="ECO:0000313" key="3">
    <source>
        <dbReference type="Proteomes" id="UP001489004"/>
    </source>
</evidence>
<dbReference type="AlphaFoldDB" id="A0AAW1PXS0"/>